<dbReference type="RefSeq" id="WP_133058068.1">
    <property type="nucleotide sequence ID" value="NZ_NCXM01000108.1"/>
</dbReference>
<protein>
    <recommendedName>
        <fullName evidence="2">DUF4190 domain-containing protein</fullName>
    </recommendedName>
</protein>
<comment type="caution">
    <text evidence="3">The sequence shown here is derived from an EMBL/GenBank/DDBJ whole genome shotgun (WGS) entry which is preliminary data.</text>
</comment>
<organism evidence="3 4">
    <name type="scientific">Mycolicibacterium vulneris</name>
    <dbReference type="NCBI Taxonomy" id="547163"/>
    <lineage>
        <taxon>Bacteria</taxon>
        <taxon>Bacillati</taxon>
        <taxon>Actinomycetota</taxon>
        <taxon>Actinomycetes</taxon>
        <taxon>Mycobacteriales</taxon>
        <taxon>Mycobacteriaceae</taxon>
        <taxon>Mycolicibacterium</taxon>
    </lineage>
</organism>
<dbReference type="AlphaFoldDB" id="A0A1X2KGL0"/>
<feature type="non-terminal residue" evidence="3">
    <location>
        <position position="1"/>
    </location>
</feature>
<dbReference type="OrthoDB" id="4462868at2"/>
<proteinExistence type="predicted"/>
<gene>
    <name evidence="3" type="ORF">B8W69_29570</name>
</gene>
<feature type="domain" description="DUF4190" evidence="2">
    <location>
        <begin position="40"/>
        <end position="99"/>
    </location>
</feature>
<keyword evidence="1" id="KW-0812">Transmembrane</keyword>
<dbReference type="EMBL" id="NCXM01000108">
    <property type="protein sequence ID" value="OSC17711.1"/>
    <property type="molecule type" value="Genomic_DNA"/>
</dbReference>
<keyword evidence="1" id="KW-0472">Membrane</keyword>
<keyword evidence="4" id="KW-1185">Reference proteome</keyword>
<evidence type="ECO:0000259" key="2">
    <source>
        <dbReference type="Pfam" id="PF13828"/>
    </source>
</evidence>
<evidence type="ECO:0000256" key="1">
    <source>
        <dbReference type="SAM" id="Phobius"/>
    </source>
</evidence>
<dbReference type="InterPro" id="IPR025241">
    <property type="entry name" value="DUF4190"/>
</dbReference>
<keyword evidence="1" id="KW-1133">Transmembrane helix</keyword>
<reference evidence="3 4" key="1">
    <citation type="submission" date="2017-04" db="EMBL/GenBank/DDBJ databases">
        <title>The new phylogeny of genus Mycobacterium.</title>
        <authorList>
            <person name="Tortoli E."/>
            <person name="Trovato A."/>
            <person name="Cirillo D.M."/>
        </authorList>
    </citation>
    <scope>NUCLEOTIDE SEQUENCE [LARGE SCALE GENOMIC DNA]</scope>
    <source>
        <strain evidence="3 4">DSM 45247</strain>
    </source>
</reference>
<evidence type="ECO:0000313" key="3">
    <source>
        <dbReference type="EMBL" id="OSC17711.1"/>
    </source>
</evidence>
<accession>A0A1X2KGL0</accession>
<sequence>PYGGPPTYGPPAYPGGYYPTPDYQSGYGPAGTHRAGTNGLAIASLIAAFTGLLCGIGSIVAIVLGAIALDQIKRTRQDGFGLAVAGIVIGIATLVVILVIVIFRLHAL</sequence>
<dbReference type="Proteomes" id="UP000242320">
    <property type="component" value="Unassembled WGS sequence"/>
</dbReference>
<feature type="transmembrane region" description="Helical" evidence="1">
    <location>
        <begin position="80"/>
        <end position="103"/>
    </location>
</feature>
<dbReference type="Pfam" id="PF13828">
    <property type="entry name" value="DUF4190"/>
    <property type="match status" value="1"/>
</dbReference>
<feature type="transmembrane region" description="Helical" evidence="1">
    <location>
        <begin position="40"/>
        <end position="68"/>
    </location>
</feature>
<name>A0A1X2KGL0_9MYCO</name>
<evidence type="ECO:0000313" key="4">
    <source>
        <dbReference type="Proteomes" id="UP000242320"/>
    </source>
</evidence>